<accession>A0A0Q3P9G4</accession>
<dbReference type="OrthoDB" id="667194at2"/>
<dbReference type="AlphaFoldDB" id="A0A0Q3P9G4"/>
<dbReference type="RefSeq" id="WP_056015208.1">
    <property type="nucleotide sequence ID" value="NZ_LLYZ01000005.1"/>
</dbReference>
<proteinExistence type="predicted"/>
<feature type="chain" id="PRO_5006206318" evidence="2">
    <location>
        <begin position="19"/>
        <end position="248"/>
    </location>
</feature>
<name>A0A0Q3P9G4_9FLAO</name>
<dbReference type="CDD" id="cd09631">
    <property type="entry name" value="DOMON_DOH"/>
    <property type="match status" value="1"/>
</dbReference>
<evidence type="ECO:0000313" key="4">
    <source>
        <dbReference type="EMBL" id="KQK26166.1"/>
    </source>
</evidence>
<evidence type="ECO:0000259" key="3">
    <source>
        <dbReference type="Pfam" id="PF18962"/>
    </source>
</evidence>
<keyword evidence="1 2" id="KW-0732">Signal</keyword>
<dbReference type="NCBIfam" id="TIGR04183">
    <property type="entry name" value="Por_Secre_tail"/>
    <property type="match status" value="1"/>
</dbReference>
<protein>
    <submittedName>
        <fullName evidence="4">Secretion protein</fullName>
    </submittedName>
</protein>
<evidence type="ECO:0000256" key="1">
    <source>
        <dbReference type="ARBA" id="ARBA00022729"/>
    </source>
</evidence>
<dbReference type="Proteomes" id="UP000051682">
    <property type="component" value="Unassembled WGS sequence"/>
</dbReference>
<evidence type="ECO:0000313" key="5">
    <source>
        <dbReference type="Proteomes" id="UP000051682"/>
    </source>
</evidence>
<gene>
    <name evidence="4" type="ORF">AR438_11350</name>
</gene>
<dbReference type="InterPro" id="IPR026444">
    <property type="entry name" value="Secre_tail"/>
</dbReference>
<sequence length="248" mass="26440">MKKILLTASLALATIAQAQFSSGIVNLGTTGMTVKLDTTPSLVTLTLTGADNSYLGIGFGNAGMASGSDGFIYNSTANRDYSFNGIGAFPSADSSQDWTEVSNTTSSGIRTVIATRSLSGGTGDIMITNTAGVKNIFFARGGSTTISQHSGTNRGYASLNMTATLGTQDLDLESAKIIFYPNPAKDIVTFKNPEKIESVEIYESTGRKLKSIKLQGNRINISELKNGVYYIEINLNNKTQFIEKLIKN</sequence>
<evidence type="ECO:0000256" key="2">
    <source>
        <dbReference type="SAM" id="SignalP"/>
    </source>
</evidence>
<dbReference type="EMBL" id="LLYZ01000005">
    <property type="protein sequence ID" value="KQK26166.1"/>
    <property type="molecule type" value="Genomic_DNA"/>
</dbReference>
<dbReference type="STRING" id="452084.AR438_11350"/>
<feature type="signal peptide" evidence="2">
    <location>
        <begin position="1"/>
        <end position="18"/>
    </location>
</feature>
<organism evidence="4 5">
    <name type="scientific">Chryseobacterium aquaticum</name>
    <dbReference type="NCBI Taxonomy" id="452084"/>
    <lineage>
        <taxon>Bacteria</taxon>
        <taxon>Pseudomonadati</taxon>
        <taxon>Bacteroidota</taxon>
        <taxon>Flavobacteriia</taxon>
        <taxon>Flavobacteriales</taxon>
        <taxon>Weeksellaceae</taxon>
        <taxon>Chryseobacterium group</taxon>
        <taxon>Chryseobacterium</taxon>
    </lineage>
</organism>
<dbReference type="InterPro" id="IPR045266">
    <property type="entry name" value="DOH_DOMON"/>
</dbReference>
<reference evidence="4 5" key="1">
    <citation type="submission" date="2015-10" db="EMBL/GenBank/DDBJ databases">
        <title>Chryseobacterium aquaticum genome.</title>
        <authorList>
            <person name="Newman J.D."/>
            <person name="Ferguson M.B."/>
            <person name="Miller J.R."/>
        </authorList>
    </citation>
    <scope>NUCLEOTIDE SEQUENCE [LARGE SCALE GENOMIC DNA]</scope>
    <source>
        <strain evidence="4 5">KCTC 12483</strain>
    </source>
</reference>
<keyword evidence="5" id="KW-1185">Reference proteome</keyword>
<feature type="domain" description="Secretion system C-terminal sorting" evidence="3">
    <location>
        <begin position="180"/>
        <end position="246"/>
    </location>
</feature>
<dbReference type="Pfam" id="PF18962">
    <property type="entry name" value="Por_Secre_tail"/>
    <property type="match status" value="1"/>
</dbReference>
<comment type="caution">
    <text evidence="4">The sequence shown here is derived from an EMBL/GenBank/DDBJ whole genome shotgun (WGS) entry which is preliminary data.</text>
</comment>